<comment type="caution">
    <text evidence="1">The sequence shown here is derived from an EMBL/GenBank/DDBJ whole genome shotgun (WGS) entry which is preliminary data.</text>
</comment>
<accession>A0A0G1MNP5</accession>
<evidence type="ECO:0000313" key="1">
    <source>
        <dbReference type="EMBL" id="KKU09804.1"/>
    </source>
</evidence>
<dbReference type="AlphaFoldDB" id="A0A0G1MNP5"/>
<evidence type="ECO:0000313" key="2">
    <source>
        <dbReference type="Proteomes" id="UP000034329"/>
    </source>
</evidence>
<dbReference type="EMBL" id="LCLA01000030">
    <property type="protein sequence ID" value="KKU09804.1"/>
    <property type="molecule type" value="Genomic_DNA"/>
</dbReference>
<name>A0A0G1MNP5_9BACT</name>
<organism evidence="1 2">
    <name type="scientific">Candidatus Woesebacteria bacterium GW2011_GWB1_45_5</name>
    <dbReference type="NCBI Taxonomy" id="1618581"/>
    <lineage>
        <taxon>Bacteria</taxon>
        <taxon>Candidatus Woeseibacteriota</taxon>
    </lineage>
</organism>
<dbReference type="Proteomes" id="UP000034329">
    <property type="component" value="Unassembled WGS sequence"/>
</dbReference>
<gene>
    <name evidence="1" type="ORF">UX13_C0030G0006</name>
</gene>
<reference evidence="1 2" key="1">
    <citation type="journal article" date="2015" name="Nature">
        <title>rRNA introns, odd ribosomes, and small enigmatic genomes across a large radiation of phyla.</title>
        <authorList>
            <person name="Brown C.T."/>
            <person name="Hug L.A."/>
            <person name="Thomas B.C."/>
            <person name="Sharon I."/>
            <person name="Castelle C.J."/>
            <person name="Singh A."/>
            <person name="Wilkins M.J."/>
            <person name="Williams K.H."/>
            <person name="Banfield J.F."/>
        </authorList>
    </citation>
    <scope>NUCLEOTIDE SEQUENCE [LARGE SCALE GENOMIC DNA]</scope>
</reference>
<protein>
    <submittedName>
        <fullName evidence="1">Uncharacterized protein</fullName>
    </submittedName>
</protein>
<sequence length="96" mass="10697">MLNYANLVSQGRAKAYGQPWSPEELGALMALEKARNLTRLEAADYIRNGIKTAEDYDKAVEKNFKPLGVEEAVKESAKIIEDRGKEAVKSGRKTKQ</sequence>
<proteinExistence type="predicted"/>